<dbReference type="InterPro" id="IPR008792">
    <property type="entry name" value="PQQD"/>
</dbReference>
<dbReference type="Proteomes" id="UP000228921">
    <property type="component" value="Unassembled WGS sequence"/>
</dbReference>
<protein>
    <recommendedName>
        <fullName evidence="3">PqqD family protein</fullName>
    </recommendedName>
</protein>
<dbReference type="AlphaFoldDB" id="A0A2M8P2P5"/>
<comment type="caution">
    <text evidence="1">The sequence shown here is derived from an EMBL/GenBank/DDBJ whole genome shotgun (WGS) entry which is preliminary data.</text>
</comment>
<dbReference type="Pfam" id="PF05402">
    <property type="entry name" value="PqqD"/>
    <property type="match status" value="1"/>
</dbReference>
<sequence>MTNIAPFSVTLLRYPRRDGVYSVLPDAVIVHDRYQNRHVRLDSFGTELWLRIDGLTTLYDIAVDIAVNAALPIEEVARSASAMIGALSAEGILYVSLEPQPLPYHLTMPLDELDPYRAAASMRAEGWF</sequence>
<evidence type="ECO:0008006" key="3">
    <source>
        <dbReference type="Google" id="ProtNLM"/>
    </source>
</evidence>
<name>A0A2M8P2P5_9CHLR</name>
<dbReference type="InterPro" id="IPR041881">
    <property type="entry name" value="PqqD_sf"/>
</dbReference>
<gene>
    <name evidence="1" type="ORF">CUN51_02405</name>
</gene>
<proteinExistence type="predicted"/>
<reference evidence="1 2" key="1">
    <citation type="submission" date="2017-11" db="EMBL/GenBank/DDBJ databases">
        <title>Evolution of Phototrophy in the Chloroflexi Phylum Driven by Horizontal Gene Transfer.</title>
        <authorList>
            <person name="Ward L.M."/>
            <person name="Hemp J."/>
            <person name="Shih P.M."/>
            <person name="Mcglynn S.E."/>
            <person name="Fischer W."/>
        </authorList>
    </citation>
    <scope>NUCLEOTIDE SEQUENCE [LARGE SCALE GENOMIC DNA]</scope>
    <source>
        <strain evidence="1">CP2_2F</strain>
    </source>
</reference>
<accession>A0A2M8P2P5</accession>
<evidence type="ECO:0000313" key="1">
    <source>
        <dbReference type="EMBL" id="PJF31814.1"/>
    </source>
</evidence>
<dbReference type="Gene3D" id="1.10.10.1150">
    <property type="entry name" value="Coenzyme PQQ synthesis protein D (PqqD)"/>
    <property type="match status" value="1"/>
</dbReference>
<evidence type="ECO:0000313" key="2">
    <source>
        <dbReference type="Proteomes" id="UP000228921"/>
    </source>
</evidence>
<dbReference type="EMBL" id="PGTK01000002">
    <property type="protein sequence ID" value="PJF31814.1"/>
    <property type="molecule type" value="Genomic_DNA"/>
</dbReference>
<organism evidence="1 2">
    <name type="scientific">Candidatus Thermofonsia Clade 1 bacterium</name>
    <dbReference type="NCBI Taxonomy" id="2364210"/>
    <lineage>
        <taxon>Bacteria</taxon>
        <taxon>Bacillati</taxon>
        <taxon>Chloroflexota</taxon>
        <taxon>Candidatus Thermofontia</taxon>
        <taxon>Candidatus Thermofonsia Clade 1</taxon>
    </lineage>
</organism>